<dbReference type="AlphaFoldDB" id="A0AA86RVJ6"/>
<evidence type="ECO:0000313" key="1">
    <source>
        <dbReference type="EMBL" id="CAJ1842126.1"/>
    </source>
</evidence>
<name>A0AA86RVJ6_9FABA</name>
<proteinExistence type="predicted"/>
<dbReference type="EMBL" id="OY731398">
    <property type="protein sequence ID" value="CAJ1842126.1"/>
    <property type="molecule type" value="Genomic_DNA"/>
</dbReference>
<sequence length="63" mass="7401">MDLSNAPDITKITLNKIKNRYSHRRLRRGTTVTYRDMTCAGYGWLLPGWIAEERRGRSGKVYR</sequence>
<gene>
    <name evidence="1" type="ORF">AYBTSS11_LOCUS1685</name>
</gene>
<protein>
    <submittedName>
        <fullName evidence="1">Uncharacterized protein</fullName>
    </submittedName>
</protein>
<accession>A0AA86RVJ6</accession>
<evidence type="ECO:0000313" key="2">
    <source>
        <dbReference type="Proteomes" id="UP001189624"/>
    </source>
</evidence>
<organism evidence="1 2">
    <name type="scientific">Sphenostylis stenocarpa</name>
    <dbReference type="NCBI Taxonomy" id="92480"/>
    <lineage>
        <taxon>Eukaryota</taxon>
        <taxon>Viridiplantae</taxon>
        <taxon>Streptophyta</taxon>
        <taxon>Embryophyta</taxon>
        <taxon>Tracheophyta</taxon>
        <taxon>Spermatophyta</taxon>
        <taxon>Magnoliopsida</taxon>
        <taxon>eudicotyledons</taxon>
        <taxon>Gunneridae</taxon>
        <taxon>Pentapetalae</taxon>
        <taxon>rosids</taxon>
        <taxon>fabids</taxon>
        <taxon>Fabales</taxon>
        <taxon>Fabaceae</taxon>
        <taxon>Papilionoideae</taxon>
        <taxon>50 kb inversion clade</taxon>
        <taxon>NPAAA clade</taxon>
        <taxon>indigoferoid/millettioid clade</taxon>
        <taxon>Phaseoleae</taxon>
        <taxon>Sphenostylis</taxon>
    </lineage>
</organism>
<dbReference type="Proteomes" id="UP001189624">
    <property type="component" value="Chromosome 1"/>
</dbReference>
<dbReference type="Gramene" id="rna-AYBTSS11_LOCUS1685">
    <property type="protein sequence ID" value="CAJ1842126.1"/>
    <property type="gene ID" value="gene-AYBTSS11_LOCUS1685"/>
</dbReference>
<reference evidence="1" key="1">
    <citation type="submission" date="2023-10" db="EMBL/GenBank/DDBJ databases">
        <authorList>
            <person name="Domelevo Entfellner J.-B."/>
        </authorList>
    </citation>
    <scope>NUCLEOTIDE SEQUENCE</scope>
</reference>
<keyword evidence="2" id="KW-1185">Reference proteome</keyword>